<protein>
    <submittedName>
        <fullName evidence="3">Uncharacterized protein</fullName>
    </submittedName>
</protein>
<keyword evidence="4" id="KW-1185">Reference proteome</keyword>
<feature type="region of interest" description="Disordered" evidence="1">
    <location>
        <begin position="197"/>
        <end position="232"/>
    </location>
</feature>
<accession>A0A3M6V416</accession>
<keyword evidence="2" id="KW-0812">Transmembrane</keyword>
<evidence type="ECO:0000256" key="1">
    <source>
        <dbReference type="SAM" id="MobiDB-lite"/>
    </source>
</evidence>
<dbReference type="AlphaFoldDB" id="A0A3M6V416"/>
<feature type="compositionally biased region" description="Basic and acidic residues" evidence="1">
    <location>
        <begin position="197"/>
        <end position="223"/>
    </location>
</feature>
<dbReference type="Proteomes" id="UP000275408">
    <property type="component" value="Unassembled WGS sequence"/>
</dbReference>
<proteinExistence type="predicted"/>
<feature type="region of interest" description="Disordered" evidence="1">
    <location>
        <begin position="250"/>
        <end position="294"/>
    </location>
</feature>
<organism evidence="3 4">
    <name type="scientific">Pocillopora damicornis</name>
    <name type="common">Cauliflower coral</name>
    <name type="synonym">Millepora damicornis</name>
    <dbReference type="NCBI Taxonomy" id="46731"/>
    <lineage>
        <taxon>Eukaryota</taxon>
        <taxon>Metazoa</taxon>
        <taxon>Cnidaria</taxon>
        <taxon>Anthozoa</taxon>
        <taxon>Hexacorallia</taxon>
        <taxon>Scleractinia</taxon>
        <taxon>Astrocoeniina</taxon>
        <taxon>Pocilloporidae</taxon>
        <taxon>Pocillopora</taxon>
    </lineage>
</organism>
<evidence type="ECO:0000256" key="2">
    <source>
        <dbReference type="SAM" id="Phobius"/>
    </source>
</evidence>
<sequence length="294" mass="32814">MVCLKQYRTRLESTLQKLQKATKLFKSCANMLTNPLIKKKTGGLYIGNQRGDGIVLPFKDPYNGFVLVDLCPNLTEATGLPGAGPGLTLSAAEPLWGENETCIVGVSDSQIEGEGGALTVTKRCSKRGQFLGWPRVAIVIMRLEPFLTITLVILILQLMVVFHDSTIVLSTSTVYETMVLIKPKLKWNGDFRSTRYGTGREDSQAELPTEEKVPDLRRQEKSINRQSCQAQHEQNLLRNVDDEMEDFFDLRSQERGSDSDVELYASEEEEGSDESSDEESAAEESRPNALQWSS</sequence>
<dbReference type="EMBL" id="RCHS01000141">
    <property type="protein sequence ID" value="RMX60579.1"/>
    <property type="molecule type" value="Genomic_DNA"/>
</dbReference>
<keyword evidence="2" id="KW-1133">Transmembrane helix</keyword>
<name>A0A3M6V416_POCDA</name>
<feature type="transmembrane region" description="Helical" evidence="2">
    <location>
        <begin position="136"/>
        <end position="162"/>
    </location>
</feature>
<feature type="compositionally biased region" description="Acidic residues" evidence="1">
    <location>
        <begin position="259"/>
        <end position="282"/>
    </location>
</feature>
<comment type="caution">
    <text evidence="3">The sequence shown here is derived from an EMBL/GenBank/DDBJ whole genome shotgun (WGS) entry which is preliminary data.</text>
</comment>
<evidence type="ECO:0000313" key="3">
    <source>
        <dbReference type="EMBL" id="RMX60579.1"/>
    </source>
</evidence>
<evidence type="ECO:0000313" key="4">
    <source>
        <dbReference type="Proteomes" id="UP000275408"/>
    </source>
</evidence>
<reference evidence="3 4" key="1">
    <citation type="journal article" date="2018" name="Sci. Rep.">
        <title>Comparative analysis of the Pocillopora damicornis genome highlights role of immune system in coral evolution.</title>
        <authorList>
            <person name="Cunning R."/>
            <person name="Bay R.A."/>
            <person name="Gillette P."/>
            <person name="Baker A.C."/>
            <person name="Traylor-Knowles N."/>
        </authorList>
    </citation>
    <scope>NUCLEOTIDE SEQUENCE [LARGE SCALE GENOMIC DNA]</scope>
    <source>
        <strain evidence="3">RSMAS</strain>
        <tissue evidence="3">Whole animal</tissue>
    </source>
</reference>
<keyword evidence="2" id="KW-0472">Membrane</keyword>
<gene>
    <name evidence="3" type="ORF">pdam_00001409</name>
</gene>